<evidence type="ECO:0000313" key="1">
    <source>
        <dbReference type="EMBL" id="KYN17212.1"/>
    </source>
</evidence>
<dbReference type="EMBL" id="KQ980207">
    <property type="protein sequence ID" value="KYN17212.1"/>
    <property type="molecule type" value="Genomic_DNA"/>
</dbReference>
<protein>
    <submittedName>
        <fullName evidence="1">Uncharacterized protein</fullName>
    </submittedName>
</protein>
<dbReference type="Proteomes" id="UP000078492">
    <property type="component" value="Unassembled WGS sequence"/>
</dbReference>
<name>A0A151J441_9HYME</name>
<proteinExistence type="predicted"/>
<reference evidence="1 2" key="1">
    <citation type="submission" date="2015-09" db="EMBL/GenBank/DDBJ databases">
        <title>Trachymyrmex cornetzi WGS genome.</title>
        <authorList>
            <person name="Nygaard S."/>
            <person name="Hu H."/>
            <person name="Boomsma J."/>
            <person name="Zhang G."/>
        </authorList>
    </citation>
    <scope>NUCLEOTIDE SEQUENCE [LARGE SCALE GENOMIC DNA]</scope>
    <source>
        <strain evidence="1">Tcor2-1</strain>
        <tissue evidence="1">Whole body</tissue>
    </source>
</reference>
<sequence>CHGFIDFSFNFTYDKHKMKIALSIRKTSERYAIPKSTLFDNVKIIKRGGEASLCSKLGFKKTFDEIYKISLKEHFVNLSNRCMPLTRKEFLKLEKNVKLKKSIEKLSFNKHENLRGKKTYDIGLK</sequence>
<evidence type="ECO:0000313" key="2">
    <source>
        <dbReference type="Proteomes" id="UP000078492"/>
    </source>
</evidence>
<keyword evidence="2" id="KW-1185">Reference proteome</keyword>
<accession>A0A151J441</accession>
<dbReference type="AlphaFoldDB" id="A0A151J441"/>
<organism evidence="1 2">
    <name type="scientific">Trachymyrmex cornetzi</name>
    <dbReference type="NCBI Taxonomy" id="471704"/>
    <lineage>
        <taxon>Eukaryota</taxon>
        <taxon>Metazoa</taxon>
        <taxon>Ecdysozoa</taxon>
        <taxon>Arthropoda</taxon>
        <taxon>Hexapoda</taxon>
        <taxon>Insecta</taxon>
        <taxon>Pterygota</taxon>
        <taxon>Neoptera</taxon>
        <taxon>Endopterygota</taxon>
        <taxon>Hymenoptera</taxon>
        <taxon>Apocrita</taxon>
        <taxon>Aculeata</taxon>
        <taxon>Formicoidea</taxon>
        <taxon>Formicidae</taxon>
        <taxon>Myrmicinae</taxon>
        <taxon>Trachymyrmex</taxon>
    </lineage>
</organism>
<feature type="non-terminal residue" evidence="1">
    <location>
        <position position="1"/>
    </location>
</feature>
<gene>
    <name evidence="1" type="ORF">ALC57_10504</name>
</gene>